<comment type="caution">
    <text evidence="3">The sequence shown here is derived from an EMBL/GenBank/DDBJ whole genome shotgun (WGS) entry which is preliminary data.</text>
</comment>
<dbReference type="SUPFAM" id="SSF52317">
    <property type="entry name" value="Class I glutamine amidotransferase-like"/>
    <property type="match status" value="1"/>
</dbReference>
<reference evidence="4" key="1">
    <citation type="submission" date="2019-01" db="EMBL/GenBank/DDBJ databases">
        <title>Cytophagaceae bacterium strain CAR-16.</title>
        <authorList>
            <person name="Chen W.-M."/>
        </authorList>
    </citation>
    <scope>NUCLEOTIDE SEQUENCE [LARGE SCALE GENOMIC DNA]</scope>
    <source>
        <strain evidence="4">CHR27</strain>
    </source>
</reference>
<evidence type="ECO:0000256" key="1">
    <source>
        <dbReference type="SAM" id="Phobius"/>
    </source>
</evidence>
<keyword evidence="1" id="KW-1133">Transmembrane helix</keyword>
<protein>
    <recommendedName>
        <fullName evidence="2">ABC-type uncharacterized transport system domain-containing protein</fullName>
    </recommendedName>
</protein>
<sequence length="384" mass="41210">MAVALFVLIVIVLFAGMMPFVMPLGLAAGGVLETGQVAPSRWWLAGVGALGLYLLASWRMEPRARRWWLGVLLAGMLSAVLVFGWRGARDQPQYEAGTDAGSTPRTIGLMSALPLFWAEGATPGNAMTGAGESGPAAIIDHLHPRPVDHIDAASLRGLDALVLAQPRLLQPAELVMLDDWIRRGGKAVIFADPLLAWPSELPLGDPRRPPLTSLLDPLMLHWGLMLAPAAQGGGGVDRRMLSTGHMLMMAGASRFLPHGKTTCVLEEDGLMALCRIGKGRVRLIADSDVLDERLWLADPRHAARSEAYASDIVPLLKDWVADPLAAPTQAAPRRVTDDAALIAALRWALLAGFGWAGLGYFGLHRWVTRKSQENHGFSRHGGGG</sequence>
<proteinExistence type="predicted"/>
<dbReference type="EMBL" id="SBKP01000005">
    <property type="protein sequence ID" value="RXR29200.1"/>
    <property type="molecule type" value="Genomic_DNA"/>
</dbReference>
<keyword evidence="4" id="KW-1185">Reference proteome</keyword>
<dbReference type="OrthoDB" id="7390937at2"/>
<dbReference type="Pfam" id="PF09822">
    <property type="entry name" value="ABC_transp_aux"/>
    <property type="match status" value="1"/>
</dbReference>
<organism evidence="3 4">
    <name type="scientific">Sphingobium fluviale</name>
    <dbReference type="NCBI Taxonomy" id="2506423"/>
    <lineage>
        <taxon>Bacteria</taxon>
        <taxon>Pseudomonadati</taxon>
        <taxon>Pseudomonadota</taxon>
        <taxon>Alphaproteobacteria</taxon>
        <taxon>Sphingomonadales</taxon>
        <taxon>Sphingomonadaceae</taxon>
        <taxon>Sphingobium</taxon>
    </lineage>
</organism>
<dbReference type="Proteomes" id="UP000290958">
    <property type="component" value="Unassembled WGS sequence"/>
</dbReference>
<feature type="transmembrane region" description="Helical" evidence="1">
    <location>
        <begin position="67"/>
        <end position="85"/>
    </location>
</feature>
<feature type="transmembrane region" description="Helical" evidence="1">
    <location>
        <begin position="43"/>
        <end position="60"/>
    </location>
</feature>
<accession>A0A4Q1KIR7</accession>
<evidence type="ECO:0000313" key="4">
    <source>
        <dbReference type="Proteomes" id="UP000290958"/>
    </source>
</evidence>
<evidence type="ECO:0000313" key="3">
    <source>
        <dbReference type="EMBL" id="RXR29200.1"/>
    </source>
</evidence>
<feature type="domain" description="ABC-type uncharacterised transport system" evidence="2">
    <location>
        <begin position="143"/>
        <end position="226"/>
    </location>
</feature>
<dbReference type="InterPro" id="IPR029062">
    <property type="entry name" value="Class_I_gatase-like"/>
</dbReference>
<dbReference type="AlphaFoldDB" id="A0A4Q1KIR7"/>
<feature type="transmembrane region" description="Helical" evidence="1">
    <location>
        <begin position="339"/>
        <end position="363"/>
    </location>
</feature>
<dbReference type="InterPro" id="IPR019196">
    <property type="entry name" value="ABC_transp_unknown"/>
</dbReference>
<dbReference type="RefSeq" id="WP_129403845.1">
    <property type="nucleotide sequence ID" value="NZ_SBKP01000005.1"/>
</dbReference>
<gene>
    <name evidence="3" type="ORF">EQG66_06825</name>
</gene>
<keyword evidence="1" id="KW-0472">Membrane</keyword>
<name>A0A4Q1KIR7_9SPHN</name>
<evidence type="ECO:0000259" key="2">
    <source>
        <dbReference type="Pfam" id="PF09822"/>
    </source>
</evidence>
<keyword evidence="1" id="KW-0812">Transmembrane</keyword>